<evidence type="ECO:0000256" key="7">
    <source>
        <dbReference type="ARBA" id="ARBA00022618"/>
    </source>
</evidence>
<keyword evidence="8 17" id="KW-0285">Flavoprotein</keyword>
<comment type="function">
    <text evidence="2 17">Cell wall formation.</text>
</comment>
<feature type="active site" evidence="17">
    <location>
        <position position="345"/>
    </location>
</feature>
<dbReference type="Gene3D" id="3.30.465.10">
    <property type="match status" value="1"/>
</dbReference>
<dbReference type="SUPFAM" id="SSF56176">
    <property type="entry name" value="FAD-binding/transporter-associated domain-like"/>
    <property type="match status" value="1"/>
</dbReference>
<protein>
    <recommendedName>
        <fullName evidence="17">UDP-N-acetylenolpyruvoylglucosamine reductase</fullName>
        <ecNumber evidence="17">1.3.1.98</ecNumber>
    </recommendedName>
    <alternativeName>
        <fullName evidence="17">UDP-N-acetylmuramate dehydrogenase</fullName>
    </alternativeName>
</protein>
<organism evidence="19 20">
    <name type="scientific">Spelaeicoccus albus</name>
    <dbReference type="NCBI Taxonomy" id="1280376"/>
    <lineage>
        <taxon>Bacteria</taxon>
        <taxon>Bacillati</taxon>
        <taxon>Actinomycetota</taxon>
        <taxon>Actinomycetes</taxon>
        <taxon>Micrococcales</taxon>
        <taxon>Brevibacteriaceae</taxon>
        <taxon>Spelaeicoccus</taxon>
    </lineage>
</organism>
<dbReference type="GO" id="GO:0008360">
    <property type="term" value="P:regulation of cell shape"/>
    <property type="evidence" value="ECO:0007669"/>
    <property type="project" value="UniProtKB-KW"/>
</dbReference>
<dbReference type="RefSeq" id="WP_179429595.1">
    <property type="nucleotide sequence ID" value="NZ_JACBZP010000001.1"/>
</dbReference>
<evidence type="ECO:0000256" key="3">
    <source>
        <dbReference type="ARBA" id="ARBA00004496"/>
    </source>
</evidence>
<comment type="catalytic activity">
    <reaction evidence="16 17">
        <text>UDP-N-acetyl-alpha-D-muramate + NADP(+) = UDP-N-acetyl-3-O-(1-carboxyvinyl)-alpha-D-glucosamine + NADPH + H(+)</text>
        <dbReference type="Rhea" id="RHEA:12248"/>
        <dbReference type="ChEBI" id="CHEBI:15378"/>
        <dbReference type="ChEBI" id="CHEBI:57783"/>
        <dbReference type="ChEBI" id="CHEBI:58349"/>
        <dbReference type="ChEBI" id="CHEBI:68483"/>
        <dbReference type="ChEBI" id="CHEBI:70757"/>
        <dbReference type="EC" id="1.3.1.98"/>
    </reaction>
</comment>
<sequence length="353" mass="36840">MTGEGAPSLADLTTFKVGGPIGDYRRAATREELVGLLAEHPMPGGASGRDVLVLGGGSNLLVADEGFTGTVIHVRTRGITVTPDGPGRALVRVEAGMTWDDVVARTLEEGLSGLEALSGVPGSAGATPVQNVGAYGTEVATRITTVHVWDRQAGAELELSGSECEFAYRDSLFKRTARALGQPRYIVLDVEFALDVSDGSAPVAYAELARTLGVRIGERASAQAVRHAVLRLRAGKGMVLDKNDPDTYSAGSFFTNPIIEPSAVPDGAPTWPVDGGLVKSSAAWLIDHAGFAKGFGIDPSVASLSTKHTLALTNRGSATASDLIELARVVRAGVRDAYGIDLRPEPDLIGCRL</sequence>
<evidence type="ECO:0000256" key="14">
    <source>
        <dbReference type="ARBA" id="ARBA00023306"/>
    </source>
</evidence>
<dbReference type="GO" id="GO:0071949">
    <property type="term" value="F:FAD binding"/>
    <property type="evidence" value="ECO:0007669"/>
    <property type="project" value="InterPro"/>
</dbReference>
<evidence type="ECO:0000259" key="18">
    <source>
        <dbReference type="PROSITE" id="PS51387"/>
    </source>
</evidence>
<dbReference type="PANTHER" id="PTHR21071:SF4">
    <property type="entry name" value="UDP-N-ACETYLENOLPYRUVOYLGLUCOSAMINE REDUCTASE"/>
    <property type="match status" value="1"/>
</dbReference>
<keyword evidence="14 17" id="KW-0131">Cell cycle</keyword>
<dbReference type="EMBL" id="JACBZP010000001">
    <property type="protein sequence ID" value="NYI69354.1"/>
    <property type="molecule type" value="Genomic_DNA"/>
</dbReference>
<dbReference type="PROSITE" id="PS51387">
    <property type="entry name" value="FAD_PCMH"/>
    <property type="match status" value="1"/>
</dbReference>
<feature type="active site" evidence="17">
    <location>
        <position position="169"/>
    </location>
</feature>
<evidence type="ECO:0000256" key="5">
    <source>
        <dbReference type="ARBA" id="ARBA00010485"/>
    </source>
</evidence>
<comment type="cofactor">
    <cofactor evidence="1 17">
        <name>FAD</name>
        <dbReference type="ChEBI" id="CHEBI:57692"/>
    </cofactor>
</comment>
<dbReference type="InterPro" id="IPR006094">
    <property type="entry name" value="Oxid_FAD_bind_N"/>
</dbReference>
<dbReference type="NCBIfam" id="TIGR00179">
    <property type="entry name" value="murB"/>
    <property type="match status" value="1"/>
</dbReference>
<evidence type="ECO:0000313" key="19">
    <source>
        <dbReference type="EMBL" id="NYI69354.1"/>
    </source>
</evidence>
<dbReference type="GO" id="GO:0071555">
    <property type="term" value="P:cell wall organization"/>
    <property type="evidence" value="ECO:0007669"/>
    <property type="project" value="UniProtKB-KW"/>
</dbReference>
<dbReference type="HAMAP" id="MF_00037">
    <property type="entry name" value="MurB"/>
    <property type="match status" value="1"/>
</dbReference>
<keyword evidence="13 17" id="KW-0560">Oxidoreductase</keyword>
<dbReference type="Pfam" id="PF02873">
    <property type="entry name" value="MurB_C"/>
    <property type="match status" value="1"/>
</dbReference>
<dbReference type="InterPro" id="IPR016167">
    <property type="entry name" value="FAD-bd_PCMH_sub1"/>
</dbReference>
<comment type="subcellular location">
    <subcellularLocation>
        <location evidence="3 17">Cytoplasm</location>
    </subcellularLocation>
</comment>
<evidence type="ECO:0000256" key="4">
    <source>
        <dbReference type="ARBA" id="ARBA00004752"/>
    </source>
</evidence>
<dbReference type="SUPFAM" id="SSF56194">
    <property type="entry name" value="Uridine diphospho-N-Acetylenolpyruvylglucosamine reductase, MurB, C-terminal domain"/>
    <property type="match status" value="1"/>
</dbReference>
<dbReference type="Gene3D" id="3.90.78.10">
    <property type="entry name" value="UDP-N-acetylenolpyruvoylglucosamine reductase, C-terminal domain"/>
    <property type="match status" value="1"/>
</dbReference>
<dbReference type="GO" id="GO:0051301">
    <property type="term" value="P:cell division"/>
    <property type="evidence" value="ECO:0007669"/>
    <property type="project" value="UniProtKB-KW"/>
</dbReference>
<dbReference type="NCBIfam" id="NF010478">
    <property type="entry name" value="PRK13903.1"/>
    <property type="match status" value="1"/>
</dbReference>
<dbReference type="GO" id="GO:0008762">
    <property type="term" value="F:UDP-N-acetylmuramate dehydrogenase activity"/>
    <property type="evidence" value="ECO:0007669"/>
    <property type="project" value="UniProtKB-UniRule"/>
</dbReference>
<dbReference type="Gene3D" id="3.30.43.10">
    <property type="entry name" value="Uridine Diphospho-n-acetylenolpyruvylglucosamine Reductase, domain 2"/>
    <property type="match status" value="1"/>
</dbReference>
<keyword evidence="7 17" id="KW-0132">Cell division</keyword>
<dbReference type="GO" id="GO:0005829">
    <property type="term" value="C:cytosol"/>
    <property type="evidence" value="ECO:0007669"/>
    <property type="project" value="TreeGrafter"/>
</dbReference>
<evidence type="ECO:0000256" key="11">
    <source>
        <dbReference type="ARBA" id="ARBA00022960"/>
    </source>
</evidence>
<evidence type="ECO:0000256" key="6">
    <source>
        <dbReference type="ARBA" id="ARBA00022490"/>
    </source>
</evidence>
<comment type="caution">
    <text evidence="19">The sequence shown here is derived from an EMBL/GenBank/DDBJ whole genome shotgun (WGS) entry which is preliminary data.</text>
</comment>
<reference evidence="19 20" key="1">
    <citation type="submission" date="2020-07" db="EMBL/GenBank/DDBJ databases">
        <title>Sequencing the genomes of 1000 actinobacteria strains.</title>
        <authorList>
            <person name="Klenk H.-P."/>
        </authorList>
    </citation>
    <scope>NUCLEOTIDE SEQUENCE [LARGE SCALE GENOMIC DNA]</scope>
    <source>
        <strain evidence="19 20">DSM 26341</strain>
    </source>
</reference>
<dbReference type="GO" id="GO:0009252">
    <property type="term" value="P:peptidoglycan biosynthetic process"/>
    <property type="evidence" value="ECO:0007669"/>
    <property type="project" value="UniProtKB-UniRule"/>
</dbReference>
<accession>A0A7Z0D5S4</accession>
<keyword evidence="11 17" id="KW-0133">Cell shape</keyword>
<keyword evidence="20" id="KW-1185">Reference proteome</keyword>
<dbReference type="InterPro" id="IPR003170">
    <property type="entry name" value="MurB"/>
</dbReference>
<evidence type="ECO:0000256" key="1">
    <source>
        <dbReference type="ARBA" id="ARBA00001974"/>
    </source>
</evidence>
<evidence type="ECO:0000313" key="20">
    <source>
        <dbReference type="Proteomes" id="UP000539111"/>
    </source>
</evidence>
<name>A0A7Z0D5S4_9MICO</name>
<dbReference type="InterPro" id="IPR036318">
    <property type="entry name" value="FAD-bd_PCMH-like_sf"/>
</dbReference>
<dbReference type="InterPro" id="IPR036635">
    <property type="entry name" value="MurB_C_sf"/>
</dbReference>
<dbReference type="InterPro" id="IPR011601">
    <property type="entry name" value="MurB_C"/>
</dbReference>
<dbReference type="InterPro" id="IPR016169">
    <property type="entry name" value="FAD-bd_PCMH_sub2"/>
</dbReference>
<dbReference type="EC" id="1.3.1.98" evidence="17"/>
<evidence type="ECO:0000256" key="9">
    <source>
        <dbReference type="ARBA" id="ARBA00022827"/>
    </source>
</evidence>
<proteinExistence type="inferred from homology"/>
<keyword evidence="12 17" id="KW-0573">Peptidoglycan synthesis</keyword>
<feature type="domain" description="FAD-binding PCMH-type" evidence="18">
    <location>
        <begin position="16"/>
        <end position="197"/>
    </location>
</feature>
<dbReference type="PANTHER" id="PTHR21071">
    <property type="entry name" value="UDP-N-ACETYLENOLPYRUVOYLGLUCOSAMINE REDUCTASE"/>
    <property type="match status" value="1"/>
</dbReference>
<comment type="pathway">
    <text evidence="4 17">Cell wall biogenesis; peptidoglycan biosynthesis.</text>
</comment>
<keyword evidence="9 17" id="KW-0274">FAD</keyword>
<dbReference type="UniPathway" id="UPA00219"/>
<dbReference type="AlphaFoldDB" id="A0A7Z0D5S4"/>
<evidence type="ECO:0000256" key="15">
    <source>
        <dbReference type="ARBA" id="ARBA00023316"/>
    </source>
</evidence>
<dbReference type="Pfam" id="PF01565">
    <property type="entry name" value="FAD_binding_4"/>
    <property type="match status" value="1"/>
</dbReference>
<keyword evidence="6 17" id="KW-0963">Cytoplasm</keyword>
<dbReference type="InterPro" id="IPR016166">
    <property type="entry name" value="FAD-bd_PCMH"/>
</dbReference>
<evidence type="ECO:0000256" key="13">
    <source>
        <dbReference type="ARBA" id="ARBA00023002"/>
    </source>
</evidence>
<gene>
    <name evidence="17" type="primary">murB</name>
    <name evidence="19" type="ORF">BJY26_003660</name>
</gene>
<evidence type="ECO:0000256" key="12">
    <source>
        <dbReference type="ARBA" id="ARBA00022984"/>
    </source>
</evidence>
<dbReference type="Proteomes" id="UP000539111">
    <property type="component" value="Unassembled WGS sequence"/>
</dbReference>
<comment type="similarity">
    <text evidence="5 17">Belongs to the MurB family.</text>
</comment>
<feature type="active site" description="Proton donor" evidence="17">
    <location>
        <position position="252"/>
    </location>
</feature>
<evidence type="ECO:0000256" key="2">
    <source>
        <dbReference type="ARBA" id="ARBA00003921"/>
    </source>
</evidence>
<evidence type="ECO:0000256" key="16">
    <source>
        <dbReference type="ARBA" id="ARBA00048914"/>
    </source>
</evidence>
<evidence type="ECO:0000256" key="10">
    <source>
        <dbReference type="ARBA" id="ARBA00022857"/>
    </source>
</evidence>
<evidence type="ECO:0000256" key="17">
    <source>
        <dbReference type="HAMAP-Rule" id="MF_00037"/>
    </source>
</evidence>
<keyword evidence="15 17" id="KW-0961">Cell wall biogenesis/degradation</keyword>
<keyword evidence="10 17" id="KW-0521">NADP</keyword>
<evidence type="ECO:0000256" key="8">
    <source>
        <dbReference type="ARBA" id="ARBA00022630"/>
    </source>
</evidence>